<accession>A0A7S1FQ45</accession>
<protein>
    <recommendedName>
        <fullName evidence="3">J domain-containing protein</fullName>
    </recommendedName>
</protein>
<evidence type="ECO:0000313" key="4">
    <source>
        <dbReference type="EMBL" id="CAD8879847.1"/>
    </source>
</evidence>
<evidence type="ECO:0000259" key="3">
    <source>
        <dbReference type="PROSITE" id="PS50076"/>
    </source>
</evidence>
<dbReference type="Gene3D" id="1.25.40.10">
    <property type="entry name" value="Tetratricopeptide repeat domain"/>
    <property type="match status" value="1"/>
</dbReference>
<sequence length="264" mass="29680">MDGDMEEGAKLLREALRLDPDGEGAKVALKQCRFVQTTLQEARRGVFHRNFAAAVDLFQKILDDVRPLPPRSHLYCLCHSEKSHAHLRLKQHSLALKHSATALASRDDLEPAWLVRAQALGALERHTEAADALAGPLATWGSDRPALRDAHAQAVFEVRQAQRPDYYALLGSPRVASEREIRRLYKEKARELHPDRWSGGSEEEKKSAEEGFRLLGEGVEVLTDEFRRGLYDQGHDLASINERVAAAQQEAKRAQGKYRPHGHH</sequence>
<dbReference type="Gene3D" id="1.10.287.110">
    <property type="entry name" value="DnaJ domain"/>
    <property type="match status" value="1"/>
</dbReference>
<gene>
    <name evidence="4" type="ORF">CHYS00102_LOCUS7031</name>
</gene>
<dbReference type="EMBL" id="HBFR01009711">
    <property type="protein sequence ID" value="CAD8879847.1"/>
    <property type="molecule type" value="Transcribed_RNA"/>
</dbReference>
<dbReference type="InterPro" id="IPR001623">
    <property type="entry name" value="DnaJ_domain"/>
</dbReference>
<keyword evidence="2" id="KW-0802">TPR repeat</keyword>
<name>A0A7S1FQ45_9STRA</name>
<dbReference type="Pfam" id="PF00226">
    <property type="entry name" value="DnaJ"/>
    <property type="match status" value="1"/>
</dbReference>
<feature type="domain" description="J" evidence="3">
    <location>
        <begin position="165"/>
        <end position="235"/>
    </location>
</feature>
<evidence type="ECO:0000256" key="1">
    <source>
        <dbReference type="ARBA" id="ARBA00022737"/>
    </source>
</evidence>
<proteinExistence type="predicted"/>
<dbReference type="CDD" id="cd06257">
    <property type="entry name" value="DnaJ"/>
    <property type="match status" value="1"/>
</dbReference>
<dbReference type="InterPro" id="IPR036869">
    <property type="entry name" value="J_dom_sf"/>
</dbReference>
<dbReference type="SUPFAM" id="SSF48452">
    <property type="entry name" value="TPR-like"/>
    <property type="match status" value="1"/>
</dbReference>
<organism evidence="4">
    <name type="scientific">Corethron hystrix</name>
    <dbReference type="NCBI Taxonomy" id="216773"/>
    <lineage>
        <taxon>Eukaryota</taxon>
        <taxon>Sar</taxon>
        <taxon>Stramenopiles</taxon>
        <taxon>Ochrophyta</taxon>
        <taxon>Bacillariophyta</taxon>
        <taxon>Coscinodiscophyceae</taxon>
        <taxon>Corethrophycidae</taxon>
        <taxon>Corethrales</taxon>
        <taxon>Corethraceae</taxon>
        <taxon>Corethron</taxon>
    </lineage>
</organism>
<reference evidence="4" key="1">
    <citation type="submission" date="2021-01" db="EMBL/GenBank/DDBJ databases">
        <authorList>
            <person name="Corre E."/>
            <person name="Pelletier E."/>
            <person name="Niang G."/>
            <person name="Scheremetjew M."/>
            <person name="Finn R."/>
            <person name="Kale V."/>
            <person name="Holt S."/>
            <person name="Cochrane G."/>
            <person name="Meng A."/>
            <person name="Brown T."/>
            <person name="Cohen L."/>
        </authorList>
    </citation>
    <scope>NUCLEOTIDE SEQUENCE</scope>
    <source>
        <strain evidence="4">308</strain>
    </source>
</reference>
<dbReference type="InterPro" id="IPR011990">
    <property type="entry name" value="TPR-like_helical_dom_sf"/>
</dbReference>
<dbReference type="PRINTS" id="PR00625">
    <property type="entry name" value="JDOMAIN"/>
</dbReference>
<dbReference type="AlphaFoldDB" id="A0A7S1FQ45"/>
<dbReference type="SMART" id="SM00271">
    <property type="entry name" value="DnaJ"/>
    <property type="match status" value="1"/>
</dbReference>
<dbReference type="PANTHER" id="PTHR45188">
    <property type="entry name" value="DNAJ PROTEIN P58IPK HOMOLOG"/>
    <property type="match status" value="1"/>
</dbReference>
<dbReference type="PANTHER" id="PTHR45188:SF2">
    <property type="entry name" value="DNAJ HOMOLOG SUBFAMILY C MEMBER 7"/>
    <property type="match status" value="1"/>
</dbReference>
<keyword evidence="1" id="KW-0677">Repeat</keyword>
<dbReference type="PROSITE" id="PS50076">
    <property type="entry name" value="DNAJ_2"/>
    <property type="match status" value="1"/>
</dbReference>
<dbReference type="SUPFAM" id="SSF46565">
    <property type="entry name" value="Chaperone J-domain"/>
    <property type="match status" value="1"/>
</dbReference>
<evidence type="ECO:0000256" key="2">
    <source>
        <dbReference type="ARBA" id="ARBA00022803"/>
    </source>
</evidence>